<protein>
    <submittedName>
        <fullName evidence="1">Uncharacterized protein</fullName>
    </submittedName>
</protein>
<feature type="non-terminal residue" evidence="1">
    <location>
        <position position="1"/>
    </location>
</feature>
<dbReference type="AlphaFoldDB" id="A0A6J4NQ89"/>
<name>A0A6J4NQ89_9RHOB</name>
<reference evidence="1" key="1">
    <citation type="submission" date="2020-02" db="EMBL/GenBank/DDBJ databases">
        <authorList>
            <person name="Meier V. D."/>
        </authorList>
    </citation>
    <scope>NUCLEOTIDE SEQUENCE</scope>
    <source>
        <strain evidence="1">AVDCRST_MAG15</strain>
    </source>
</reference>
<feature type="non-terminal residue" evidence="1">
    <location>
        <position position="41"/>
    </location>
</feature>
<organism evidence="1">
    <name type="scientific">uncultured Rubellimicrobium sp</name>
    <dbReference type="NCBI Taxonomy" id="543078"/>
    <lineage>
        <taxon>Bacteria</taxon>
        <taxon>Pseudomonadati</taxon>
        <taxon>Pseudomonadota</taxon>
        <taxon>Alphaproteobacteria</taxon>
        <taxon>Rhodobacterales</taxon>
        <taxon>Roseobacteraceae</taxon>
        <taxon>Rubellimicrobium</taxon>
        <taxon>environmental samples</taxon>
    </lineage>
</organism>
<proteinExistence type="predicted"/>
<sequence>CGGNLVARSRRRQGAAPGHMEVACGNRVSAMHAGPPAPTLS</sequence>
<accession>A0A6J4NQ89</accession>
<gene>
    <name evidence="1" type="ORF">AVDCRST_MAG15-653</name>
</gene>
<evidence type="ECO:0000313" key="1">
    <source>
        <dbReference type="EMBL" id="CAA9394641.1"/>
    </source>
</evidence>
<dbReference type="EMBL" id="CADCUU010000092">
    <property type="protein sequence ID" value="CAA9394641.1"/>
    <property type="molecule type" value="Genomic_DNA"/>
</dbReference>